<reference evidence="9" key="1">
    <citation type="submission" date="2022-12" db="EMBL/GenBank/DDBJ databases">
        <title>Description and comparative metabolic analysis of Aerococcus sp. nov., isolated from the feces of a pig.</title>
        <authorList>
            <person name="Chang Y.-H."/>
        </authorList>
    </citation>
    <scope>NUCLEOTIDE SEQUENCE</scope>
    <source>
        <strain evidence="9">YH-aer222</strain>
    </source>
</reference>
<dbReference type="AlphaFoldDB" id="A0A9X3FN41"/>
<evidence type="ECO:0000259" key="8">
    <source>
        <dbReference type="PROSITE" id="PS51061"/>
    </source>
</evidence>
<gene>
    <name evidence="6" type="primary">khpB</name>
    <name evidence="6" type="synonym">eloR</name>
    <name evidence="9" type="ORF">OW157_04710</name>
</gene>
<dbReference type="EMBL" id="JAPRFR010000001">
    <property type="protein sequence ID" value="MCZ0725870.1"/>
    <property type="molecule type" value="Genomic_DNA"/>
</dbReference>
<feature type="domain" description="R3H" evidence="8">
    <location>
        <begin position="346"/>
        <end position="412"/>
    </location>
</feature>
<dbReference type="GO" id="GO:0003723">
    <property type="term" value="F:RNA binding"/>
    <property type="evidence" value="ECO:0007669"/>
    <property type="project" value="UniProtKB-UniRule"/>
</dbReference>
<name>A0A9X3FN41_9LACT</name>
<dbReference type="Proteomes" id="UP001146670">
    <property type="component" value="Unassembled WGS sequence"/>
</dbReference>
<sequence length="412" mass="44875">MTTEKFQATTIDAAIQKGLDKYQVERSMVEIEIIQRDRKGFMGIGAKDAIVAMRLVETPESSDSSQASHTAGEVNRIPVEDSLGGDTAVEETELDKSAHADDKIISKIDENSDSQTETEGVDFVAAKELESVSSDELTKEESDSQTDQVSEAAEGVVAPEEGQLKETKADTGLPVSNAVPGELDGPDKAASGLEANPAESTVATQNDLNSEVQAETITSQSATGLASNVANNETTDLASQEADDLDSSQNNEEEEEMATPDSEVENIEKVARYLMDVCDAYLAPITVDVEDYGNEIIYHLNTDKPGLVIGKHGKIINSLETLAKVLTHRHVRNRVIVSVNVGDYRERRQETLEHLAQRTADEVTETQQSIALDPLPASERKIIHSQLAKYPHIKTSSQGREPHRYLVVKYKG</sequence>
<evidence type="ECO:0000256" key="6">
    <source>
        <dbReference type="HAMAP-Rule" id="MF_00867"/>
    </source>
</evidence>
<dbReference type="InterPro" id="IPR032782">
    <property type="entry name" value="KhpB_N"/>
</dbReference>
<dbReference type="GO" id="GO:0009252">
    <property type="term" value="P:peptidoglycan biosynthetic process"/>
    <property type="evidence" value="ECO:0007669"/>
    <property type="project" value="UniProtKB-UniRule"/>
</dbReference>
<comment type="similarity">
    <text evidence="6">Belongs to the KhpB RNA-binding protein family.</text>
</comment>
<dbReference type="Gene3D" id="3.30.300.20">
    <property type="match status" value="1"/>
</dbReference>
<keyword evidence="10" id="KW-1185">Reference proteome</keyword>
<keyword evidence="4 6" id="KW-0143">Chaperone</keyword>
<feature type="compositionally biased region" description="Polar residues" evidence="7">
    <location>
        <begin position="198"/>
        <end position="207"/>
    </location>
</feature>
<feature type="compositionally biased region" description="Acidic residues" evidence="7">
    <location>
        <begin position="241"/>
        <end position="263"/>
    </location>
</feature>
<comment type="caution">
    <text evidence="9">The sequence shown here is derived from an EMBL/GenBank/DDBJ whole genome shotgun (WGS) entry which is preliminary data.</text>
</comment>
<dbReference type="RefSeq" id="WP_268752177.1">
    <property type="nucleotide sequence ID" value="NZ_JAPRFQ010000001.1"/>
</dbReference>
<protein>
    <recommendedName>
        <fullName evidence="6">RNA-binding protein KhpB</fullName>
    </recommendedName>
    <alternativeName>
        <fullName evidence="6">RNA-binding protein EloR</fullName>
    </alternativeName>
</protein>
<evidence type="ECO:0000256" key="5">
    <source>
        <dbReference type="ARBA" id="ARBA00023316"/>
    </source>
</evidence>
<organism evidence="9 10">
    <name type="scientific">Aerococcus kribbianus</name>
    <dbReference type="NCBI Taxonomy" id="2999064"/>
    <lineage>
        <taxon>Bacteria</taxon>
        <taxon>Bacillati</taxon>
        <taxon>Bacillota</taxon>
        <taxon>Bacilli</taxon>
        <taxon>Lactobacillales</taxon>
        <taxon>Aerococcaceae</taxon>
        <taxon>Aerococcus</taxon>
    </lineage>
</organism>
<comment type="subunit">
    <text evidence="6">Forms a complex with KhpA.</text>
</comment>
<dbReference type="SMART" id="SM01245">
    <property type="entry name" value="Jag_N"/>
    <property type="match status" value="1"/>
</dbReference>
<comment type="domain">
    <text evidence="6">Has an N-terminal Jag-N domain and 2 RNA-binding domains (KH and R3H).</text>
</comment>
<keyword evidence="3 6" id="KW-0133">Cell shape</keyword>
<dbReference type="InterPro" id="IPR038008">
    <property type="entry name" value="Jag_KH"/>
</dbReference>
<dbReference type="SMART" id="SM00393">
    <property type="entry name" value="R3H"/>
    <property type="match status" value="1"/>
</dbReference>
<comment type="function">
    <text evidence="6">A probable RNA chaperone. Forms a complex with KhpA which binds to cellular RNA and controls its expression. Plays a role in peptidoglycan (PG) homeostasis and cell length regulation.</text>
</comment>
<evidence type="ECO:0000313" key="9">
    <source>
        <dbReference type="EMBL" id="MCZ0725870.1"/>
    </source>
</evidence>
<dbReference type="PANTHER" id="PTHR35800:SF1">
    <property type="entry name" value="RNA-BINDING PROTEIN KHPB"/>
    <property type="match status" value="1"/>
</dbReference>
<dbReference type="GO" id="GO:0008360">
    <property type="term" value="P:regulation of cell shape"/>
    <property type="evidence" value="ECO:0007669"/>
    <property type="project" value="UniProtKB-KW"/>
</dbReference>
<accession>A0A9X3FN41</accession>
<comment type="caution">
    <text evidence="6">Lacks conserved residue(s) required for the propagation of feature annotation.</text>
</comment>
<dbReference type="Pfam" id="PF13083">
    <property type="entry name" value="KH_KhpA-B"/>
    <property type="match status" value="1"/>
</dbReference>
<evidence type="ECO:0000256" key="7">
    <source>
        <dbReference type="SAM" id="MobiDB-lite"/>
    </source>
</evidence>
<keyword evidence="1 6" id="KW-0963">Cytoplasm</keyword>
<feature type="region of interest" description="Disordered" evidence="7">
    <location>
        <begin position="239"/>
        <end position="263"/>
    </location>
</feature>
<keyword evidence="5 6" id="KW-0961">Cell wall biogenesis/degradation</keyword>
<evidence type="ECO:0000256" key="4">
    <source>
        <dbReference type="ARBA" id="ARBA00023186"/>
    </source>
</evidence>
<dbReference type="HAMAP" id="MF_00867">
    <property type="entry name" value="KhpB"/>
    <property type="match status" value="1"/>
</dbReference>
<feature type="compositionally biased region" description="Polar residues" evidence="7">
    <location>
        <begin position="59"/>
        <end position="69"/>
    </location>
</feature>
<dbReference type="InterPro" id="IPR015946">
    <property type="entry name" value="KH_dom-like_a/b"/>
</dbReference>
<dbReference type="InterPro" id="IPR034079">
    <property type="entry name" value="R3H_KhpB"/>
</dbReference>
<feature type="compositionally biased region" description="Basic and acidic residues" evidence="7">
    <location>
        <begin position="125"/>
        <end position="142"/>
    </location>
</feature>
<dbReference type="Pfam" id="PF01424">
    <property type="entry name" value="R3H"/>
    <property type="match status" value="1"/>
</dbReference>
<dbReference type="Gene3D" id="3.30.1370.50">
    <property type="entry name" value="R3H-like domain"/>
    <property type="match status" value="1"/>
</dbReference>
<dbReference type="Pfam" id="PF14804">
    <property type="entry name" value="Jag_N"/>
    <property type="match status" value="1"/>
</dbReference>
<dbReference type="GO" id="GO:0005737">
    <property type="term" value="C:cytoplasm"/>
    <property type="evidence" value="ECO:0007669"/>
    <property type="project" value="UniProtKB-SubCell"/>
</dbReference>
<evidence type="ECO:0000313" key="10">
    <source>
        <dbReference type="Proteomes" id="UP001146670"/>
    </source>
</evidence>
<dbReference type="InterPro" id="IPR001374">
    <property type="entry name" value="R3H_dom"/>
</dbReference>
<dbReference type="InterPro" id="IPR038247">
    <property type="entry name" value="Jag_N_dom_sf"/>
</dbReference>
<keyword evidence="2 6" id="KW-0694">RNA-binding</keyword>
<comment type="subcellular location">
    <subcellularLocation>
        <location evidence="6">Cytoplasm</location>
    </subcellularLocation>
</comment>
<dbReference type="InterPro" id="IPR036867">
    <property type="entry name" value="R3H_dom_sf"/>
</dbReference>
<dbReference type="PROSITE" id="PS51061">
    <property type="entry name" value="R3H"/>
    <property type="match status" value="1"/>
</dbReference>
<evidence type="ECO:0000256" key="1">
    <source>
        <dbReference type="ARBA" id="ARBA00022490"/>
    </source>
</evidence>
<dbReference type="PANTHER" id="PTHR35800">
    <property type="entry name" value="PROTEIN JAG"/>
    <property type="match status" value="1"/>
</dbReference>
<proteinExistence type="inferred from homology"/>
<dbReference type="InterPro" id="IPR039247">
    <property type="entry name" value="KhpB"/>
</dbReference>
<dbReference type="CDD" id="cd02414">
    <property type="entry name" value="KH-II_Jag"/>
    <property type="match status" value="1"/>
</dbReference>
<feature type="compositionally biased region" description="Basic and acidic residues" evidence="7">
    <location>
        <begin position="94"/>
        <end position="110"/>
    </location>
</feature>
<dbReference type="SUPFAM" id="SSF82708">
    <property type="entry name" value="R3H domain"/>
    <property type="match status" value="1"/>
</dbReference>
<evidence type="ECO:0000256" key="3">
    <source>
        <dbReference type="ARBA" id="ARBA00022960"/>
    </source>
</evidence>
<evidence type="ECO:0000256" key="2">
    <source>
        <dbReference type="ARBA" id="ARBA00022884"/>
    </source>
</evidence>
<dbReference type="GO" id="GO:0071555">
    <property type="term" value="P:cell wall organization"/>
    <property type="evidence" value="ECO:0007669"/>
    <property type="project" value="UniProtKB-KW"/>
</dbReference>
<dbReference type="CDD" id="cd02644">
    <property type="entry name" value="R3H_jag"/>
    <property type="match status" value="1"/>
</dbReference>
<feature type="region of interest" description="Disordered" evidence="7">
    <location>
        <begin position="58"/>
        <end position="207"/>
    </location>
</feature>
<dbReference type="Gene3D" id="3.30.30.80">
    <property type="entry name" value="probable RNA-binding protein from clostridium symbiosum atcc 14940"/>
    <property type="match status" value="1"/>
</dbReference>
<feature type="compositionally biased region" description="Low complexity" evidence="7">
    <location>
        <begin position="151"/>
        <end position="161"/>
    </location>
</feature>
<dbReference type="NCBIfam" id="NF041568">
    <property type="entry name" value="Jag_EloR"/>
    <property type="match status" value="1"/>
</dbReference>